<dbReference type="SUPFAM" id="SSF52279">
    <property type="entry name" value="Beta-D-glucan exohydrolase, C-terminal domain"/>
    <property type="match status" value="1"/>
</dbReference>
<keyword evidence="4" id="KW-0732">Signal</keyword>
<evidence type="ECO:0000256" key="4">
    <source>
        <dbReference type="ARBA" id="ARBA00022729"/>
    </source>
</evidence>
<evidence type="ECO:0000256" key="6">
    <source>
        <dbReference type="ARBA" id="ARBA00023295"/>
    </source>
</evidence>
<dbReference type="EC" id="3.2.1.21" evidence="3"/>
<evidence type="ECO:0000313" key="9">
    <source>
        <dbReference type="Proteomes" id="UP000815677"/>
    </source>
</evidence>
<dbReference type="InterPro" id="IPR002772">
    <property type="entry name" value="Glyco_hydro_3_C"/>
</dbReference>
<dbReference type="PANTHER" id="PTHR30620">
    <property type="entry name" value="PERIPLASMIC BETA-GLUCOSIDASE-RELATED"/>
    <property type="match status" value="1"/>
</dbReference>
<sequence>MLDVCEPRNILILIDKLTTALRHLDTAGVCIDEISQNFLDVKLEMSEATSAQRNSLGTQRVSAVKGRGMLVKLDLRCVDLSVEIMKIRDILDGVVFKLQEQGVQSFNAEEKIEHLEETNAQQFDLITSLNRTTESLVDTLAHYRDLQENFLVLHKFAHGCEPGNSHAIANEFKSPTNSAESDFKISPEDERHRVRPQLQGDGLRCERRDGDIKMLDVDESEDEETEDFKVPGSPQILIKKQLNYSCVFAFSLQNVPRFENSNWDGAYKMARIWLRDVVASSVLGALGLKGATLVLKRLVLRAAGRGEHYVRHQSLNKVVTVALHSSRSTTVLGVYPGVEHRVAEVASGYCLSLVYDIVHANPLTRPLNPFPVPVSDMTEPQRPRDVRFSAASLKGAAEFLFSHLSSLASEPGFSFHLAHLETARSCPVEVEGGSDDRDWEFTDANFVLDEREYTDWTDSGSRRLSTWTGCRSASRISAPSEANTLNFFDDNGEEKVKPDKVEVEKTVNEAGWHRRTWYRTALLIWPTDRPIHRSISTGDVYDRTIDEKYLDQTVEAMLRTKLTLGLFKNPYAYPNYTDYLRTPTSREVFHDIETEAIVLLQNNDNTLPIKKSASSIALIGPQADRVTFGDHVFFNASNKGITPLNGVHQFLASSEGAAFSHVKANFAQGCELWSNDQ</sequence>
<dbReference type="Gene3D" id="3.20.20.300">
    <property type="entry name" value="Glycoside hydrolase, family 3, N-terminal domain"/>
    <property type="match status" value="1"/>
</dbReference>
<evidence type="ECO:0000256" key="1">
    <source>
        <dbReference type="ARBA" id="ARBA00000448"/>
    </source>
</evidence>
<gene>
    <name evidence="8" type="ORF">MCHLO_01437</name>
</gene>
<keyword evidence="6" id="KW-0326">Glycosidase</keyword>
<dbReference type="InterPro" id="IPR051915">
    <property type="entry name" value="Cellulose_Degrad_GH3"/>
</dbReference>
<keyword evidence="5 8" id="KW-0378">Hydrolase</keyword>
<dbReference type="InterPro" id="IPR036881">
    <property type="entry name" value="Glyco_hydro_3_C_sf"/>
</dbReference>
<dbReference type="PANTHER" id="PTHR30620:SF16">
    <property type="entry name" value="LYSOSOMAL BETA GLUCOSIDASE"/>
    <property type="match status" value="1"/>
</dbReference>
<feature type="domain" description="Glycoside hydrolase family 3 C-terminal" evidence="7">
    <location>
        <begin position="597"/>
        <end position="653"/>
    </location>
</feature>
<comment type="similarity">
    <text evidence="2">Belongs to the glycosyl hydrolase 3 family.</text>
</comment>
<protein>
    <recommendedName>
        <fullName evidence="3">beta-glucosidase</fullName>
        <ecNumber evidence="3">3.2.1.21</ecNumber>
    </recommendedName>
</protein>
<evidence type="ECO:0000256" key="5">
    <source>
        <dbReference type="ARBA" id="ARBA00022801"/>
    </source>
</evidence>
<dbReference type="InterPro" id="IPR036962">
    <property type="entry name" value="Glyco_hydro_3_N_sf"/>
</dbReference>
<keyword evidence="9" id="KW-1185">Reference proteome</keyword>
<dbReference type="Gene3D" id="3.40.50.1700">
    <property type="entry name" value="Glycoside hydrolase family 3 C-terminal domain"/>
    <property type="match status" value="1"/>
</dbReference>
<organism evidence="8 9">
    <name type="scientific">Mycena chlorophos</name>
    <name type="common">Agaric fungus</name>
    <name type="synonym">Agaricus chlorophos</name>
    <dbReference type="NCBI Taxonomy" id="658473"/>
    <lineage>
        <taxon>Eukaryota</taxon>
        <taxon>Fungi</taxon>
        <taxon>Dikarya</taxon>
        <taxon>Basidiomycota</taxon>
        <taxon>Agaricomycotina</taxon>
        <taxon>Agaricomycetes</taxon>
        <taxon>Agaricomycetidae</taxon>
        <taxon>Agaricales</taxon>
        <taxon>Marasmiineae</taxon>
        <taxon>Mycenaceae</taxon>
        <taxon>Mycena</taxon>
    </lineage>
</organism>
<evidence type="ECO:0000313" key="8">
    <source>
        <dbReference type="EMBL" id="GAT43769.1"/>
    </source>
</evidence>
<feature type="non-terminal residue" evidence="8">
    <location>
        <position position="1"/>
    </location>
</feature>
<proteinExistence type="inferred from homology"/>
<dbReference type="EMBL" id="DF839269">
    <property type="protein sequence ID" value="GAT43769.1"/>
    <property type="molecule type" value="Genomic_DNA"/>
</dbReference>
<evidence type="ECO:0000256" key="2">
    <source>
        <dbReference type="ARBA" id="ARBA00005336"/>
    </source>
</evidence>
<evidence type="ECO:0000259" key="7">
    <source>
        <dbReference type="Pfam" id="PF01915"/>
    </source>
</evidence>
<name>A0ABQ0KXW0_MYCCL</name>
<evidence type="ECO:0000256" key="3">
    <source>
        <dbReference type="ARBA" id="ARBA00012744"/>
    </source>
</evidence>
<dbReference type="Proteomes" id="UP000815677">
    <property type="component" value="Unassembled WGS sequence"/>
</dbReference>
<dbReference type="Pfam" id="PF01915">
    <property type="entry name" value="Glyco_hydro_3_C"/>
    <property type="match status" value="1"/>
</dbReference>
<feature type="non-terminal residue" evidence="8">
    <location>
        <position position="677"/>
    </location>
</feature>
<reference evidence="8" key="1">
    <citation type="submission" date="2014-09" db="EMBL/GenBank/DDBJ databases">
        <title>Genome sequence of the luminous mushroom Mycena chlorophos for searching fungal bioluminescence genes.</title>
        <authorList>
            <person name="Tanaka Y."/>
            <person name="Kasuga D."/>
            <person name="Oba Y."/>
            <person name="Hase S."/>
            <person name="Sato K."/>
            <person name="Oba Y."/>
            <person name="Sakakibara Y."/>
        </authorList>
    </citation>
    <scope>NUCLEOTIDE SEQUENCE</scope>
</reference>
<dbReference type="GO" id="GO:0016787">
    <property type="term" value="F:hydrolase activity"/>
    <property type="evidence" value="ECO:0007669"/>
    <property type="project" value="UniProtKB-KW"/>
</dbReference>
<comment type="catalytic activity">
    <reaction evidence="1">
        <text>Hydrolysis of terminal, non-reducing beta-D-glucosyl residues with release of beta-D-glucose.</text>
        <dbReference type="EC" id="3.2.1.21"/>
    </reaction>
</comment>
<accession>A0ABQ0KXW0</accession>